<keyword evidence="1" id="KW-0560">Oxidoreductase</keyword>
<proteinExistence type="inferred from homology"/>
<reference evidence="5 6" key="1">
    <citation type="submission" date="2022-12" db="EMBL/GenBank/DDBJ databases">
        <title>Chromosome-scale assembly of the Ensete ventricosum genome.</title>
        <authorList>
            <person name="Dussert Y."/>
            <person name="Stocks J."/>
            <person name="Wendawek A."/>
            <person name="Woldeyes F."/>
            <person name="Nichols R.A."/>
            <person name="Borrell J.S."/>
        </authorList>
    </citation>
    <scope>NUCLEOTIDE SEQUENCE [LARGE SCALE GENOMIC DNA]</scope>
    <source>
        <strain evidence="6">cv. Maze</strain>
        <tissue evidence="5">Seeds</tissue>
    </source>
</reference>
<dbReference type="SUPFAM" id="SSF51905">
    <property type="entry name" value="FAD/NAD(P)-binding domain"/>
    <property type="match status" value="1"/>
</dbReference>
<dbReference type="Pfam" id="PF01494">
    <property type="entry name" value="FAD_binding_3"/>
    <property type="match status" value="1"/>
</dbReference>
<organism evidence="5 6">
    <name type="scientific">Ensete ventricosum</name>
    <name type="common">Abyssinian banana</name>
    <name type="synonym">Musa ensete</name>
    <dbReference type="NCBI Taxonomy" id="4639"/>
    <lineage>
        <taxon>Eukaryota</taxon>
        <taxon>Viridiplantae</taxon>
        <taxon>Streptophyta</taxon>
        <taxon>Embryophyta</taxon>
        <taxon>Tracheophyta</taxon>
        <taxon>Spermatophyta</taxon>
        <taxon>Magnoliopsida</taxon>
        <taxon>Liliopsida</taxon>
        <taxon>Zingiberales</taxon>
        <taxon>Musaceae</taxon>
        <taxon>Ensete</taxon>
    </lineage>
</organism>
<evidence type="ECO:0000256" key="2">
    <source>
        <dbReference type="ARBA" id="ARBA00023033"/>
    </source>
</evidence>
<dbReference type="GO" id="GO:0004497">
    <property type="term" value="F:monooxygenase activity"/>
    <property type="evidence" value="ECO:0007669"/>
    <property type="project" value="UniProtKB-KW"/>
</dbReference>
<dbReference type="Gene3D" id="3.50.50.60">
    <property type="entry name" value="FAD/NAD(P)-binding domain"/>
    <property type="match status" value="1"/>
</dbReference>
<dbReference type="PANTHER" id="PTHR45934">
    <property type="entry name" value="FAD/NAD(P)-BINDING OXIDOREDUCTASE FAMILY PROTEIN"/>
    <property type="match status" value="1"/>
</dbReference>
<evidence type="ECO:0000256" key="1">
    <source>
        <dbReference type="ARBA" id="ARBA00023002"/>
    </source>
</evidence>
<dbReference type="PANTHER" id="PTHR45934:SF9">
    <property type="entry name" value="FAD_NAD(P)-BINDING OXIDOREDUCTASE FAMILY PROTEIN"/>
    <property type="match status" value="1"/>
</dbReference>
<evidence type="ECO:0000313" key="5">
    <source>
        <dbReference type="EMBL" id="KAJ8465357.1"/>
    </source>
</evidence>
<dbReference type="Proteomes" id="UP001222027">
    <property type="component" value="Unassembled WGS sequence"/>
</dbReference>
<comment type="caution">
    <text evidence="5">The sequence shown here is derived from an EMBL/GenBank/DDBJ whole genome shotgun (WGS) entry which is preliminary data.</text>
</comment>
<dbReference type="AlphaFoldDB" id="A0AAV8P5V8"/>
<keyword evidence="6" id="KW-1185">Reference proteome</keyword>
<name>A0AAV8P5V8_ENSVE</name>
<dbReference type="EMBL" id="JAQQAF010000008">
    <property type="protein sequence ID" value="KAJ8465357.1"/>
    <property type="molecule type" value="Genomic_DNA"/>
</dbReference>
<evidence type="ECO:0000259" key="4">
    <source>
        <dbReference type="Pfam" id="PF01494"/>
    </source>
</evidence>
<comment type="similarity">
    <text evidence="3">Belongs to the 3-hydroxybenzoate 6-hydroxylase family.</text>
</comment>
<dbReference type="InterPro" id="IPR002938">
    <property type="entry name" value="FAD-bd"/>
</dbReference>
<evidence type="ECO:0000313" key="6">
    <source>
        <dbReference type="Proteomes" id="UP001222027"/>
    </source>
</evidence>
<dbReference type="InterPro" id="IPR044560">
    <property type="entry name" value="MOase"/>
</dbReference>
<gene>
    <name evidence="5" type="ORF">OPV22_027909</name>
</gene>
<protein>
    <recommendedName>
        <fullName evidence="4">FAD-binding domain-containing protein</fullName>
    </recommendedName>
</protein>
<feature type="domain" description="FAD-binding" evidence="4">
    <location>
        <begin position="54"/>
        <end position="392"/>
    </location>
</feature>
<dbReference type="InterPro" id="IPR036188">
    <property type="entry name" value="FAD/NAD-bd_sf"/>
</dbReference>
<keyword evidence="2" id="KW-0503">Monooxygenase</keyword>
<dbReference type="GO" id="GO:0071949">
    <property type="term" value="F:FAD binding"/>
    <property type="evidence" value="ECO:0007669"/>
    <property type="project" value="InterPro"/>
</dbReference>
<evidence type="ECO:0000256" key="3">
    <source>
        <dbReference type="ARBA" id="ARBA00024018"/>
    </source>
</evidence>
<dbReference type="PRINTS" id="PR00420">
    <property type="entry name" value="RNGMNOXGNASE"/>
</dbReference>
<accession>A0AAV8P5V8</accession>
<sequence>MAAAAAPSSFSLLRLHPLSSFPSSLRRCRRTISTSRCRAMGPIIASIDNIREEEIVVVGAGIAGLATALSLHRLGVGSVVLEQGESLRAGGTSLTLFKNGWRVLDSIGVADELRPQFLQIQGLVMRADDGRELRSFVFEEEVPGQEVRAVERRVLLETLASRLPPNTVSFSSRLKSIRKEGNHGSLLELEDGGRIRAKIVIGCDGVRSPVAKWMGFSEPKYVGHCAFRGLGIYPGGHPYKAKVNYIYGRGLRAGFVPVSPTKVYWFICFNSTSPGPRISDPSVLKQEALSLVRSWPVELLDVMQNTPDDSVIKTPLVDRWLWPSLTPSASSNGVVVVGDAWHPMTPNLGQGACCALEDSVVLAKKLAAAMGGGQDSVDAAMQDYSQERWARIFPLTARSNLVGSLLQWDNPLVCAFRNNIMVPKLVSLGSFLEHTNFECEMLEPVASR</sequence>